<dbReference type="OrthoDB" id="384755at2759"/>
<feature type="region of interest" description="Disordered" evidence="1">
    <location>
        <begin position="444"/>
        <end position="496"/>
    </location>
</feature>
<feature type="compositionally biased region" description="Basic and acidic residues" evidence="1">
    <location>
        <begin position="2058"/>
        <end position="2077"/>
    </location>
</feature>
<feature type="transmembrane region" description="Helical" evidence="2">
    <location>
        <begin position="108"/>
        <end position="134"/>
    </location>
</feature>
<feature type="compositionally biased region" description="Basic and acidic residues" evidence="1">
    <location>
        <begin position="345"/>
        <end position="354"/>
    </location>
</feature>
<evidence type="ECO:0000313" key="4">
    <source>
        <dbReference type="Proteomes" id="UP000195521"/>
    </source>
</evidence>
<feature type="region of interest" description="Disordered" evidence="1">
    <location>
        <begin position="2042"/>
        <end position="2105"/>
    </location>
</feature>
<feature type="compositionally biased region" description="Basic and acidic residues" evidence="1">
    <location>
        <begin position="324"/>
        <end position="338"/>
    </location>
</feature>
<accession>A0A1Y1JDQ3</accession>
<feature type="compositionally biased region" description="Basic and acidic residues" evidence="1">
    <location>
        <begin position="444"/>
        <end position="484"/>
    </location>
</feature>
<feature type="compositionally biased region" description="Basic and acidic residues" evidence="1">
    <location>
        <begin position="552"/>
        <end position="579"/>
    </location>
</feature>
<keyword evidence="2" id="KW-0812">Transmembrane</keyword>
<evidence type="ECO:0000256" key="2">
    <source>
        <dbReference type="SAM" id="Phobius"/>
    </source>
</evidence>
<proteinExistence type="predicted"/>
<protein>
    <submittedName>
        <fullName evidence="3">Uncharacterized protein</fullName>
    </submittedName>
</protein>
<organism evidence="3 4">
    <name type="scientific">Plasmodium gonderi</name>
    <dbReference type="NCBI Taxonomy" id="77519"/>
    <lineage>
        <taxon>Eukaryota</taxon>
        <taxon>Sar</taxon>
        <taxon>Alveolata</taxon>
        <taxon>Apicomplexa</taxon>
        <taxon>Aconoidasida</taxon>
        <taxon>Haemosporida</taxon>
        <taxon>Plasmodiidae</taxon>
        <taxon>Plasmodium</taxon>
        <taxon>Plasmodium (Plasmodium)</taxon>
    </lineage>
</organism>
<dbReference type="OMA" id="NPMNSNP"/>
<dbReference type="Proteomes" id="UP000195521">
    <property type="component" value="Unassembled WGS sequence"/>
</dbReference>
<feature type="transmembrane region" description="Helical" evidence="2">
    <location>
        <begin position="50"/>
        <end position="67"/>
    </location>
</feature>
<keyword evidence="2" id="KW-1133">Transmembrane helix</keyword>
<keyword evidence="4" id="KW-1185">Reference proteome</keyword>
<dbReference type="EMBL" id="BDQF01000001">
    <property type="protein sequence ID" value="GAW78882.1"/>
    <property type="molecule type" value="Genomic_DNA"/>
</dbReference>
<keyword evidence="2" id="KW-0472">Membrane</keyword>
<evidence type="ECO:0000256" key="1">
    <source>
        <dbReference type="SAM" id="MobiDB-lite"/>
    </source>
</evidence>
<comment type="caution">
    <text evidence="3">The sequence shown here is derived from an EMBL/GenBank/DDBJ whole genome shotgun (WGS) entry which is preliminary data.</text>
</comment>
<gene>
    <name evidence="3" type="ORF">PGO_010260</name>
</gene>
<dbReference type="RefSeq" id="XP_028541471.1">
    <property type="nucleotide sequence ID" value="XM_028685670.1"/>
</dbReference>
<feature type="compositionally biased region" description="Basic and acidic residues" evidence="1">
    <location>
        <begin position="287"/>
        <end position="299"/>
    </location>
</feature>
<feature type="compositionally biased region" description="Polar residues" evidence="1">
    <location>
        <begin position="357"/>
        <end position="370"/>
    </location>
</feature>
<feature type="region of interest" description="Disordered" evidence="1">
    <location>
        <begin position="1104"/>
        <end position="1129"/>
    </location>
</feature>
<feature type="compositionally biased region" description="Basic and acidic residues" evidence="1">
    <location>
        <begin position="696"/>
        <end position="713"/>
    </location>
</feature>
<feature type="compositionally biased region" description="Basic residues" evidence="1">
    <location>
        <begin position="2091"/>
        <end position="2105"/>
    </location>
</feature>
<reference evidence="4" key="1">
    <citation type="submission" date="2017-04" db="EMBL/GenBank/DDBJ databases">
        <title>Plasmodium gonderi genome.</title>
        <authorList>
            <person name="Arisue N."/>
            <person name="Honma H."/>
            <person name="Kawai S."/>
            <person name="Tougan T."/>
            <person name="Tanabe K."/>
            <person name="Horii T."/>
        </authorList>
    </citation>
    <scope>NUCLEOTIDE SEQUENCE [LARGE SCALE GENOMIC DNA]</scope>
    <source>
        <strain evidence="4">ATCC 30045</strain>
    </source>
</reference>
<dbReference type="GeneID" id="39745576"/>
<feature type="region of interest" description="Disordered" evidence="1">
    <location>
        <begin position="691"/>
        <end position="725"/>
    </location>
</feature>
<feature type="transmembrane region" description="Helical" evidence="2">
    <location>
        <begin position="24"/>
        <end position="44"/>
    </location>
</feature>
<feature type="transmembrane region" description="Helical" evidence="2">
    <location>
        <begin position="74"/>
        <end position="96"/>
    </location>
</feature>
<feature type="region of interest" description="Disordered" evidence="1">
    <location>
        <begin position="1807"/>
        <end position="1836"/>
    </location>
</feature>
<sequence>MSNYVGETENNRFLFLKRTDWSRINFTFLVFVLGIKTVFCILLFFYNHVLLFFIFFMSTVISLYALVVNTFKALILYIVIITSILISIFLSLFNIIEVEYISNVFKEVFLSSVLYSVLPLFILELLVAIIYICLKRRKKGYIERRLKEFKVIIDGERNKEKEEKLLSLEIDLEKNELNTYNKTYKYYLTHYKNKKYICIEKKTDYSSEEEVSNEKRSKNRTYNEYTDYNAFSSNYATLKDAQSRKDGKAVLMEKNSRRRSPQSNSLSYNNVSEDLRFIHSGIKKYSKQNEKSNVKEKNSGKTNKAGGNITNVSQTESENSNTNDKSHKWKNEKDDIDNRSSMNSENKKKDDNERGITASTHQLPSNTHLLTNQVERVSSKSMSDSSKKTLTDVVEDAKESSKSDSLEYIKYSISLENYEEASHIIENFIEKSKEESYPNEDLIHETTKEDEQPNETKDVTHNKDKIYADNECKNTNDDSSREDEQLNSFDSSCLENPIDKTEEEDIQKDKECAAYLSNGTTSQLEEEFIKIITIPKDENQNEIYAECETEEKDAQKNGNIEDHHKEDFENNEEEQSKQRDGIMFKENNKETEQNNQADHYQIGKNEICNSADHILIQNMVNIEEEKKQEGLIDQSKTLMSENYDNFKNSQKFRDENFLNEDTSIIDAINQGDKETEKVLVSKDEEMHINMQLQAEEENKAEAGEKKERERSELQTEDPSEFPSCLPLEIPSNLPVELPSDLPVELSSDLPVELSSNFPVELPSDLPVESPSEFPVEPPSDLPVDLPSYFPAETPSDLLVEAPFNFLNSFPPSLQKEEKTKCDSNEDHQGSYSDIKLESKILELTQNFARSAIFNDLEDTTKLTSANCIVNTKEWIKLEKEDIEKLKQSVNVNSIEHIPIDDFYTKNKKERGANLFSYSIHSSNIPVFLNMEGNQKENINWTEQQDDILSTSDILNKIIFTNFEIKKDEYSTFFDEENTIRENINEDEKDVEWMNHQESEITNLGSKKMNSEIEFLPAKETSQTSEKDPSNVFKPAADLTYKWDDEKEKMINYKDSHVFVQLNNSNNIFNSNLYTIEHGNYSNYEDLMEDNSNIAQQFLNNGIHEEEEKKKGGTSITDNEGKIEKGGVNNEMDLGEADDEVPINIFAIPVDSHNIRHSNCDNGNQSELSSAFVSVKDEDFIKGSEGSSNCFTLLNGSNKNHNDVPHRSISTNSVSRKNKDTEKISHKDNMYDINTIHNSNNIDSINKHNIDGINNHNVDIINNHNIVDSIGNSNKSEPKENSIFKQRKYFFENLKKDKSLNIYPLKTLNSNEKNVLRKISDKSEIEMWNSNSSVNEYKKGNVSLVDKNASNSNLNNDDIKINSEHLLSKFSKLKKTKNLNDNYYIINDKMKNKDKEKQDKAVLGIGSNEESILSDELPSESVHDHVKNNKIEMEKKIYIEENINQENKKKNTQHFVIYDQSDVMSIKLGESTSAPNELINYEKKKQLDVLASNTTITVNNCTINSSVDIRINDNEKNVLNSNICLNKENFVNFVNPEKITHDLKNITSNNKLSLLSEVNNMSIFENSEEPNSMYMKKKFTELKKKTISSNNSPTDNTISDEIINSHLNTFTYVNSNGANNNMLSEDIPSKQINITEFPNSRDLLIPDNKEYLTDSVQLDEIKDNFFEINSCESNAMHKDDIDGANVESKAEGTMVEVTEEVEVVDEVAKEIEVVDEVAKEIEVVEEVEVTEEVEVVEEVEMIKEVPVAEVEVAVGVTKVDVVNVEEGAKSVAVAKIEEVVEVSREQAEMGTEGMELIPEFLEIHPQHGYKSEDGKTQNANDETETEEGSKSNGVSDEVAGRENFHLSDDPSIKNEHLKIEKDSCTGNINHNYKLPSNMFTNANDVDETYFLSDNSKRDNISSNIVIDMKENLKNEMYTNDDEYEQQYDQHDMKGDSVFLDISVKNENNLNEELITNAKIQEELVKKDNCESIEMQQTTQHENENKLTGKSNNSLDDQFICLEDKRNVMEEKIEDTNSSPTEKSLDNLSNLIEIPSVEISTSVCEQKEDIPLNEEYSGEEISKQDHMGTSETEKVEANKKPIVTKFSNEKSKNYRNKKKNNKKNKKR</sequence>
<evidence type="ECO:0000313" key="3">
    <source>
        <dbReference type="EMBL" id="GAW78882.1"/>
    </source>
</evidence>
<feature type="compositionally biased region" description="Polar residues" evidence="1">
    <location>
        <begin position="308"/>
        <end position="323"/>
    </location>
</feature>
<name>A0A1Y1JDQ3_PLAGO</name>
<feature type="region of interest" description="Disordered" evidence="1">
    <location>
        <begin position="550"/>
        <end position="579"/>
    </location>
</feature>
<feature type="region of interest" description="Disordered" evidence="1">
    <location>
        <begin position="284"/>
        <end position="370"/>
    </location>
</feature>